<evidence type="ECO:0000313" key="2">
    <source>
        <dbReference type="Proteomes" id="UP000585474"/>
    </source>
</evidence>
<accession>A0A7J0DEU7</accession>
<protein>
    <submittedName>
        <fullName evidence="1">Uncharacterized protein</fullName>
    </submittedName>
</protein>
<dbReference type="Proteomes" id="UP000585474">
    <property type="component" value="Unassembled WGS sequence"/>
</dbReference>
<reference evidence="2" key="1">
    <citation type="submission" date="2019-07" db="EMBL/GenBank/DDBJ databases">
        <title>De Novo Assembly of kiwifruit Actinidia rufa.</title>
        <authorList>
            <person name="Sugita-Konishi S."/>
            <person name="Sato K."/>
            <person name="Mori E."/>
            <person name="Abe Y."/>
            <person name="Kisaki G."/>
            <person name="Hamano K."/>
            <person name="Suezawa K."/>
            <person name="Otani M."/>
            <person name="Fukuda T."/>
            <person name="Manabe T."/>
            <person name="Gomi K."/>
            <person name="Tabuchi M."/>
            <person name="Akimitsu K."/>
            <person name="Kataoka I."/>
        </authorList>
    </citation>
    <scope>NUCLEOTIDE SEQUENCE [LARGE SCALE GENOMIC DNA]</scope>
    <source>
        <strain evidence="2">cv. Fuchu</strain>
    </source>
</reference>
<dbReference type="AlphaFoldDB" id="A0A7J0DEU7"/>
<proteinExistence type="predicted"/>
<dbReference type="EMBL" id="BJWL01000171">
    <property type="protein sequence ID" value="GFS32701.1"/>
    <property type="molecule type" value="Genomic_DNA"/>
</dbReference>
<organism evidence="1 2">
    <name type="scientific">Actinidia rufa</name>
    <dbReference type="NCBI Taxonomy" id="165716"/>
    <lineage>
        <taxon>Eukaryota</taxon>
        <taxon>Viridiplantae</taxon>
        <taxon>Streptophyta</taxon>
        <taxon>Embryophyta</taxon>
        <taxon>Tracheophyta</taxon>
        <taxon>Spermatophyta</taxon>
        <taxon>Magnoliopsida</taxon>
        <taxon>eudicotyledons</taxon>
        <taxon>Gunneridae</taxon>
        <taxon>Pentapetalae</taxon>
        <taxon>asterids</taxon>
        <taxon>Ericales</taxon>
        <taxon>Actinidiaceae</taxon>
        <taxon>Actinidia</taxon>
    </lineage>
</organism>
<evidence type="ECO:0000313" key="1">
    <source>
        <dbReference type="EMBL" id="GFS32701.1"/>
    </source>
</evidence>
<keyword evidence="2" id="KW-1185">Reference proteome</keyword>
<comment type="caution">
    <text evidence="1">The sequence shown here is derived from an EMBL/GenBank/DDBJ whole genome shotgun (WGS) entry which is preliminary data.</text>
</comment>
<gene>
    <name evidence="1" type="ORF">Acr_00g0024130</name>
</gene>
<sequence length="163" mass="18003">MLNKRRNWVLLVVEPKVPAGLISISSSDSEHLDALTYAPPQLTGEVEIAHSFRECNDTDVSLEPPESCDILGPHEVVVNRVEEDKEKVGNFEYELNKAKLALVATDQLKADLAALDMPDDNPAWTKAAPATKLPKSPEPYSLVILLGFNGEEYMNQSAEEDDE</sequence>
<name>A0A7J0DEU7_9ERIC</name>